<dbReference type="GO" id="GO:0008658">
    <property type="term" value="F:penicillin binding"/>
    <property type="evidence" value="ECO:0007669"/>
    <property type="project" value="InterPro"/>
</dbReference>
<sequence>MVERRLTCLAVIVLLWGGAILKNLVSLQIVHHREYTGKARAIQEVVVDIPAPRGTIFDRDGQPLAMSLASQTVTINPLKVDVGVAADLLGILLHLDRTELFGKIQEARDAGRGYLIVKRKLTPEEYESVINLGLEWIRVSHESQRHYPKGTLAAHVLGSVDFEEKGNAGIEKGLDDDLRGKPGRTRLLTDVHRRGIDSHESTPAKPGVPITLTIDERLQFVAEREIATAVAAHHAESGSVVVMNPYNGDVLAMASYPTFDPNLPLERGQDPKPRMNHAISVPFEPGSVFKVVTLSAALETTNLRPESPINCNGGKITFGSRTIHDSHSGMWVVPMATVLAKSSNVGAIQVGLRVGQQNMYDYMRRFGFGQKTNVPLPWESSGRVFRLERWGKTSLASVSMGQEVSVTTLQLAQAASVIANGGMLVKPRLVLKKGNQVQQPSTPVRVLKPENAITMRQMMEGVVLYGTGAKARLDGYSSGGKTGTAQIFDFATKHYTHTYNGSYMGFAPLTNPGVVVVVTLNGTRGEGGMGAYVAGPTFKVVASEALRVFDVPKDLQEVVPPGTQVAQNNKQDLNDLAIGDLNDGAHNVLEDGDDDAPAPVQTAAVYGPPPAPVAVAAPAKPAGPKVPNFRGMTMRAVLAEAAAKGLTVMADGSGVARVQSPPPGSPLHQGERIRVQFAR</sequence>
<dbReference type="GO" id="GO:0071555">
    <property type="term" value="P:cell wall organization"/>
    <property type="evidence" value="ECO:0007669"/>
    <property type="project" value="TreeGrafter"/>
</dbReference>
<evidence type="ECO:0000256" key="2">
    <source>
        <dbReference type="ARBA" id="ARBA00022645"/>
    </source>
</evidence>
<dbReference type="Gene3D" id="3.90.1310.10">
    <property type="entry name" value="Penicillin-binding protein 2a (Domain 2)"/>
    <property type="match status" value="1"/>
</dbReference>
<protein>
    <submittedName>
        <fullName evidence="5">Peptidoglycan glycosyltransferase</fullName>
        <ecNumber evidence="5">2.4.1.129</ecNumber>
    </submittedName>
</protein>
<comment type="subcellular location">
    <subcellularLocation>
        <location evidence="1">Membrane</location>
    </subcellularLocation>
</comment>
<dbReference type="SUPFAM" id="SSF56519">
    <property type="entry name" value="Penicillin binding protein dimerisation domain"/>
    <property type="match status" value="1"/>
</dbReference>
<dbReference type="Gene3D" id="3.30.450.330">
    <property type="match status" value="1"/>
</dbReference>
<dbReference type="GO" id="GO:0004180">
    <property type="term" value="F:carboxypeptidase activity"/>
    <property type="evidence" value="ECO:0007669"/>
    <property type="project" value="UniProtKB-KW"/>
</dbReference>
<evidence type="ECO:0000259" key="4">
    <source>
        <dbReference type="PROSITE" id="PS51178"/>
    </source>
</evidence>
<dbReference type="SUPFAM" id="SSF56601">
    <property type="entry name" value="beta-lactamase/transpeptidase-like"/>
    <property type="match status" value="1"/>
</dbReference>
<evidence type="ECO:0000256" key="1">
    <source>
        <dbReference type="ARBA" id="ARBA00004370"/>
    </source>
</evidence>
<dbReference type="InParanoid" id="Q01Q42"/>
<dbReference type="InterPro" id="IPR012338">
    <property type="entry name" value="Beta-lactam/transpept-like"/>
</dbReference>
<dbReference type="GO" id="GO:0016757">
    <property type="term" value="F:glycosyltransferase activity"/>
    <property type="evidence" value="ECO:0007669"/>
    <property type="project" value="UniProtKB-KW"/>
</dbReference>
<dbReference type="InterPro" id="IPR050515">
    <property type="entry name" value="Beta-lactam/transpept"/>
</dbReference>
<dbReference type="SUPFAM" id="SSF54184">
    <property type="entry name" value="Penicillin-binding protein 2x (pbp-2x), c-terminal domain"/>
    <property type="match status" value="1"/>
</dbReference>
<feature type="domain" description="PASTA" evidence="4">
    <location>
        <begin position="620"/>
        <end position="679"/>
    </location>
</feature>
<dbReference type="AlphaFoldDB" id="Q01Q42"/>
<proteinExistence type="predicted"/>
<dbReference type="InterPro" id="IPR036138">
    <property type="entry name" value="PBP_dimer_sf"/>
</dbReference>
<keyword evidence="5" id="KW-0808">Transferase</keyword>
<evidence type="ECO:0000313" key="5">
    <source>
        <dbReference type="EMBL" id="ABJ88228.1"/>
    </source>
</evidence>
<dbReference type="Pfam" id="PF00905">
    <property type="entry name" value="Transpeptidase"/>
    <property type="match status" value="1"/>
</dbReference>
<dbReference type="PROSITE" id="PS51178">
    <property type="entry name" value="PASTA"/>
    <property type="match status" value="1"/>
</dbReference>
<keyword evidence="5" id="KW-0328">Glycosyltransferase</keyword>
<name>Q01Q42_SOLUE</name>
<dbReference type="KEGG" id="sus:Acid_7317"/>
<dbReference type="InterPro" id="IPR001460">
    <property type="entry name" value="PCN-bd_Tpept"/>
</dbReference>
<dbReference type="CDD" id="cd06575">
    <property type="entry name" value="PASTA_Pbp2x-like_2"/>
    <property type="match status" value="1"/>
</dbReference>
<dbReference type="eggNOG" id="COG0768">
    <property type="taxonomic scope" value="Bacteria"/>
</dbReference>
<dbReference type="OrthoDB" id="9770103at2"/>
<organism evidence="5">
    <name type="scientific">Solibacter usitatus (strain Ellin6076)</name>
    <dbReference type="NCBI Taxonomy" id="234267"/>
    <lineage>
        <taxon>Bacteria</taxon>
        <taxon>Pseudomonadati</taxon>
        <taxon>Acidobacteriota</taxon>
        <taxon>Terriglobia</taxon>
        <taxon>Bryobacterales</taxon>
        <taxon>Solibacteraceae</taxon>
        <taxon>Candidatus Solibacter</taxon>
    </lineage>
</organism>
<keyword evidence="2" id="KW-0645">Protease</keyword>
<dbReference type="EC" id="2.4.1.129" evidence="5"/>
<dbReference type="InterPro" id="IPR005543">
    <property type="entry name" value="PASTA_dom"/>
</dbReference>
<dbReference type="InterPro" id="IPR005311">
    <property type="entry name" value="PBP_dimer"/>
</dbReference>
<dbReference type="SMART" id="SM00740">
    <property type="entry name" value="PASTA"/>
    <property type="match status" value="1"/>
</dbReference>
<dbReference type="Pfam" id="PF03793">
    <property type="entry name" value="PASTA"/>
    <property type="match status" value="1"/>
</dbReference>
<keyword evidence="2" id="KW-0121">Carboxypeptidase</keyword>
<dbReference type="PANTHER" id="PTHR30627:SF1">
    <property type="entry name" value="PEPTIDOGLYCAN D,D-TRANSPEPTIDASE FTSI"/>
    <property type="match status" value="1"/>
</dbReference>
<keyword evidence="3" id="KW-0472">Membrane</keyword>
<dbReference type="GO" id="GO:0005886">
    <property type="term" value="C:plasma membrane"/>
    <property type="evidence" value="ECO:0007669"/>
    <property type="project" value="TreeGrafter"/>
</dbReference>
<reference evidence="5" key="1">
    <citation type="submission" date="2006-10" db="EMBL/GenBank/DDBJ databases">
        <title>Complete sequence of Solibacter usitatus Ellin6076.</title>
        <authorList>
            <consortium name="US DOE Joint Genome Institute"/>
            <person name="Copeland A."/>
            <person name="Lucas S."/>
            <person name="Lapidus A."/>
            <person name="Barry K."/>
            <person name="Detter J.C."/>
            <person name="Glavina del Rio T."/>
            <person name="Hammon N."/>
            <person name="Israni S."/>
            <person name="Dalin E."/>
            <person name="Tice H."/>
            <person name="Pitluck S."/>
            <person name="Thompson L.S."/>
            <person name="Brettin T."/>
            <person name="Bruce D."/>
            <person name="Han C."/>
            <person name="Tapia R."/>
            <person name="Gilna P."/>
            <person name="Schmutz J."/>
            <person name="Larimer F."/>
            <person name="Land M."/>
            <person name="Hauser L."/>
            <person name="Kyrpides N."/>
            <person name="Mikhailova N."/>
            <person name="Janssen P.H."/>
            <person name="Kuske C.R."/>
            <person name="Richardson P."/>
        </authorList>
    </citation>
    <scope>NUCLEOTIDE SEQUENCE</scope>
    <source>
        <strain evidence="5">Ellin6076</strain>
    </source>
</reference>
<evidence type="ECO:0000256" key="3">
    <source>
        <dbReference type="ARBA" id="ARBA00023136"/>
    </source>
</evidence>
<dbReference type="Gene3D" id="3.40.710.10">
    <property type="entry name" value="DD-peptidase/beta-lactamase superfamily"/>
    <property type="match status" value="1"/>
</dbReference>
<dbReference type="HOGENOM" id="CLU_009289_6_4_0"/>
<dbReference type="Pfam" id="PF03717">
    <property type="entry name" value="PBP_dimer"/>
    <property type="match status" value="1"/>
</dbReference>
<dbReference type="EMBL" id="CP000473">
    <property type="protein sequence ID" value="ABJ88228.1"/>
    <property type="molecule type" value="Genomic_DNA"/>
</dbReference>
<dbReference type="STRING" id="234267.Acid_7317"/>
<dbReference type="FunCoup" id="Q01Q42">
    <property type="interactions" value="218"/>
</dbReference>
<gene>
    <name evidence="5" type="ordered locus">Acid_7317</name>
</gene>
<dbReference type="PANTHER" id="PTHR30627">
    <property type="entry name" value="PEPTIDOGLYCAN D,D-TRANSPEPTIDASE"/>
    <property type="match status" value="1"/>
</dbReference>
<keyword evidence="2" id="KW-0378">Hydrolase</keyword>
<accession>Q01Q42</accession>